<name>A0A975T6R7_9NOST</name>
<keyword evidence="2" id="KW-1185">Reference proteome</keyword>
<dbReference type="Proteomes" id="UP000683511">
    <property type="component" value="Chromosome"/>
</dbReference>
<reference evidence="1" key="1">
    <citation type="submission" date="2017-04" db="EMBL/GenBank/DDBJ databases">
        <title>Genome deletions in a multicellular cyanobacterial endosymbiont for morphological adaptation in marine diatoms.</title>
        <authorList>
            <person name="Wang Y."/>
            <person name="Gao H."/>
            <person name="Li R."/>
            <person name="Xu X."/>
        </authorList>
    </citation>
    <scope>NUCLEOTIDE SEQUENCE</scope>
    <source>
        <strain evidence="1">FACHB 800</strain>
    </source>
</reference>
<proteinExistence type="predicted"/>
<sequence length="43" mass="4867">MVISVLAVGWVKRSATQLKYCGWVSLNQPNLQFFCNILVVLVQ</sequence>
<protein>
    <submittedName>
        <fullName evidence="1">Uncharacterized protein</fullName>
    </submittedName>
</protein>
<evidence type="ECO:0000313" key="2">
    <source>
        <dbReference type="Proteomes" id="UP000683511"/>
    </source>
</evidence>
<dbReference type="AlphaFoldDB" id="A0A975T6R7"/>
<evidence type="ECO:0000313" key="1">
    <source>
        <dbReference type="EMBL" id="QXE23238.1"/>
    </source>
</evidence>
<dbReference type="KEGG" id="rsin:B6N60_01927"/>
<accession>A0A975T6R7</accession>
<organism evidence="1 2">
    <name type="scientific">Richelia sinica FACHB-800</name>
    <dbReference type="NCBI Taxonomy" id="1357546"/>
    <lineage>
        <taxon>Bacteria</taxon>
        <taxon>Bacillati</taxon>
        <taxon>Cyanobacteriota</taxon>
        <taxon>Cyanophyceae</taxon>
        <taxon>Nostocales</taxon>
        <taxon>Nostocaceae</taxon>
        <taxon>Richelia</taxon>
    </lineage>
</organism>
<gene>
    <name evidence="1" type="ORF">B6N60_01927</name>
</gene>
<dbReference type="EMBL" id="CP021056">
    <property type="protein sequence ID" value="QXE23238.1"/>
    <property type="molecule type" value="Genomic_DNA"/>
</dbReference>